<accession>A0ABV7RK94</accession>
<dbReference type="EMBL" id="JBHRXK010000001">
    <property type="protein sequence ID" value="MFC3550071.1"/>
    <property type="molecule type" value="Genomic_DNA"/>
</dbReference>
<proteinExistence type="predicted"/>
<evidence type="ECO:0000313" key="1">
    <source>
        <dbReference type="EMBL" id="MFC3550071.1"/>
    </source>
</evidence>
<name>A0ABV7RK94_9GAMM</name>
<comment type="caution">
    <text evidence="1">The sequence shown here is derived from an EMBL/GenBank/DDBJ whole genome shotgun (WGS) entry which is preliminary data.</text>
</comment>
<keyword evidence="2" id="KW-1185">Reference proteome</keyword>
<reference evidence="2" key="1">
    <citation type="journal article" date="2019" name="Int. J. Syst. Evol. Microbiol.">
        <title>The Global Catalogue of Microorganisms (GCM) 10K type strain sequencing project: providing services to taxonomists for standard genome sequencing and annotation.</title>
        <authorList>
            <consortium name="The Broad Institute Genomics Platform"/>
            <consortium name="The Broad Institute Genome Sequencing Center for Infectious Disease"/>
            <person name="Wu L."/>
            <person name="Ma J."/>
        </authorList>
    </citation>
    <scope>NUCLEOTIDE SEQUENCE [LARGE SCALE GENOMIC DNA]</scope>
    <source>
        <strain evidence="2">KCTC 42875</strain>
    </source>
</reference>
<organism evidence="1 2">
    <name type="scientific">Lysobacter cavernae</name>
    <dbReference type="NCBI Taxonomy" id="1685901"/>
    <lineage>
        <taxon>Bacteria</taxon>
        <taxon>Pseudomonadati</taxon>
        <taxon>Pseudomonadota</taxon>
        <taxon>Gammaproteobacteria</taxon>
        <taxon>Lysobacterales</taxon>
        <taxon>Lysobacteraceae</taxon>
        <taxon>Lysobacter</taxon>
    </lineage>
</organism>
<protein>
    <submittedName>
        <fullName evidence="1">Uncharacterized protein</fullName>
    </submittedName>
</protein>
<dbReference type="Proteomes" id="UP001595740">
    <property type="component" value="Unassembled WGS sequence"/>
</dbReference>
<evidence type="ECO:0000313" key="2">
    <source>
        <dbReference type="Proteomes" id="UP001595740"/>
    </source>
</evidence>
<sequence>MSLNATYITEDTAGRGAELGFPRVSTCVAVVIRLPTELVGWHVTTSTLATINSDKSSAQGAAKFLEYAGAAAVTDSLLVVGHVGNHNPVALRDWIYAKLDIVLPTRAFDITAHSKAKVGGEYHIFFSHRGGADPVISFKKSAKSTEANIGNGDPNMPRDLGSGLDRGYLPIHNRTADFSVKNLHSLRKHFVNL</sequence>
<dbReference type="RefSeq" id="WP_386757541.1">
    <property type="nucleotide sequence ID" value="NZ_JBHRXK010000001.1"/>
</dbReference>
<gene>
    <name evidence="1" type="ORF">ACFOLC_03490</name>
</gene>